<feature type="region of interest" description="Disordered" evidence="1">
    <location>
        <begin position="133"/>
        <end position="153"/>
    </location>
</feature>
<keyword evidence="3" id="KW-1185">Reference proteome</keyword>
<evidence type="ECO:0000256" key="1">
    <source>
        <dbReference type="SAM" id="MobiDB-lite"/>
    </source>
</evidence>
<dbReference type="Proteomes" id="UP000193467">
    <property type="component" value="Unassembled WGS sequence"/>
</dbReference>
<sequence length="160" mass="17739">METSFTVLKPITPPISRSRRSSSASSSSSSSDVTHLTTSQSPRKRHGSSNPPHAPVASTSASAPRLRTRQIVADLARELERVRREADRLLFERDEEITRLEADQSLRRREMAELYGSLDTLLGLAGRVDLRAPQDVPLPPDSPAPDQVSWPPNELFLSRC</sequence>
<organism evidence="2 3">
    <name type="scientific">Leucosporidium creatinivorum</name>
    <dbReference type="NCBI Taxonomy" id="106004"/>
    <lineage>
        <taxon>Eukaryota</taxon>
        <taxon>Fungi</taxon>
        <taxon>Dikarya</taxon>
        <taxon>Basidiomycota</taxon>
        <taxon>Pucciniomycotina</taxon>
        <taxon>Microbotryomycetes</taxon>
        <taxon>Leucosporidiales</taxon>
        <taxon>Leucosporidium</taxon>
    </lineage>
</organism>
<dbReference type="AlphaFoldDB" id="A0A1Y2F299"/>
<accession>A0A1Y2F299</accession>
<comment type="caution">
    <text evidence="2">The sequence shown here is derived from an EMBL/GenBank/DDBJ whole genome shotgun (WGS) entry which is preliminary data.</text>
</comment>
<protein>
    <submittedName>
        <fullName evidence="2">Uncharacterized protein</fullName>
    </submittedName>
</protein>
<dbReference type="EMBL" id="MCGR01000030">
    <property type="protein sequence ID" value="ORY77989.1"/>
    <property type="molecule type" value="Genomic_DNA"/>
</dbReference>
<gene>
    <name evidence="2" type="ORF">BCR35DRAFT_110486</name>
</gene>
<name>A0A1Y2F299_9BASI</name>
<feature type="region of interest" description="Disordered" evidence="1">
    <location>
        <begin position="1"/>
        <end position="69"/>
    </location>
</feature>
<proteinExistence type="predicted"/>
<evidence type="ECO:0000313" key="2">
    <source>
        <dbReference type="EMBL" id="ORY77989.1"/>
    </source>
</evidence>
<evidence type="ECO:0000313" key="3">
    <source>
        <dbReference type="Proteomes" id="UP000193467"/>
    </source>
</evidence>
<dbReference type="InParanoid" id="A0A1Y2F299"/>
<feature type="compositionally biased region" description="Low complexity" evidence="1">
    <location>
        <begin position="21"/>
        <end position="31"/>
    </location>
</feature>
<feature type="compositionally biased region" description="Polar residues" evidence="1">
    <location>
        <begin position="32"/>
        <end position="41"/>
    </location>
</feature>
<reference evidence="2 3" key="1">
    <citation type="submission" date="2016-07" db="EMBL/GenBank/DDBJ databases">
        <title>Pervasive Adenine N6-methylation of Active Genes in Fungi.</title>
        <authorList>
            <consortium name="DOE Joint Genome Institute"/>
            <person name="Mondo S.J."/>
            <person name="Dannebaum R.O."/>
            <person name="Kuo R.C."/>
            <person name="Labutti K."/>
            <person name="Haridas S."/>
            <person name="Kuo A."/>
            <person name="Salamov A."/>
            <person name="Ahrendt S.R."/>
            <person name="Lipzen A."/>
            <person name="Sullivan W."/>
            <person name="Andreopoulos W.B."/>
            <person name="Clum A."/>
            <person name="Lindquist E."/>
            <person name="Daum C."/>
            <person name="Ramamoorthy G.K."/>
            <person name="Gryganskyi A."/>
            <person name="Culley D."/>
            <person name="Magnuson J.K."/>
            <person name="James T.Y."/>
            <person name="O'Malley M.A."/>
            <person name="Stajich J.E."/>
            <person name="Spatafora J.W."/>
            <person name="Visel A."/>
            <person name="Grigoriev I.V."/>
        </authorList>
    </citation>
    <scope>NUCLEOTIDE SEQUENCE [LARGE SCALE GENOMIC DNA]</scope>
    <source>
        <strain evidence="2 3">62-1032</strain>
    </source>
</reference>